<evidence type="ECO:0000313" key="5">
    <source>
        <dbReference type="EMBL" id="VWX37726.1"/>
    </source>
</evidence>
<feature type="domain" description="Aerobactin siderophore biosynthesis IucA/IucC-like C-terminal" evidence="4">
    <location>
        <begin position="361"/>
        <end position="497"/>
    </location>
</feature>
<name>A0A653IEU0_9BACL</name>
<protein>
    <recommendedName>
        <fullName evidence="7">IucA/IucC family siderophore biosynthesis protein</fullName>
    </recommendedName>
</protein>
<accession>A0A653IEU0</accession>
<dbReference type="Gene3D" id="6.10.250.3370">
    <property type="match status" value="1"/>
</dbReference>
<organism evidence="5 6">
    <name type="scientific">Exiguobacterium oxidotolerans</name>
    <dbReference type="NCBI Taxonomy" id="223958"/>
    <lineage>
        <taxon>Bacteria</taxon>
        <taxon>Bacillati</taxon>
        <taxon>Bacillota</taxon>
        <taxon>Bacilli</taxon>
        <taxon>Bacillales</taxon>
        <taxon>Bacillales Family XII. Incertae Sedis</taxon>
        <taxon>Exiguobacterium</taxon>
    </lineage>
</organism>
<dbReference type="AlphaFoldDB" id="A0A653IEU0"/>
<dbReference type="InterPro" id="IPR007310">
    <property type="entry name" value="Aerobactin_biosyn_IucA/IucC_N"/>
</dbReference>
<dbReference type="RefSeq" id="WP_159173687.1">
    <property type="nucleotide sequence ID" value="NZ_LR732312.1"/>
</dbReference>
<evidence type="ECO:0008006" key="7">
    <source>
        <dbReference type="Google" id="ProtNLM"/>
    </source>
</evidence>
<reference evidence="5 6" key="1">
    <citation type="submission" date="2019-10" db="EMBL/GenBank/DDBJ databases">
        <authorList>
            <person name="Karimi E."/>
        </authorList>
    </citation>
    <scope>NUCLEOTIDE SEQUENCE [LARGE SCALE GENOMIC DNA]</scope>
    <source>
        <strain evidence="5">Exiguobacterium sp. 9Y</strain>
    </source>
</reference>
<evidence type="ECO:0000259" key="4">
    <source>
        <dbReference type="Pfam" id="PF06276"/>
    </source>
</evidence>
<proteinExistence type="inferred from homology"/>
<keyword evidence="6" id="KW-1185">Reference proteome</keyword>
<dbReference type="PANTHER" id="PTHR34384">
    <property type="entry name" value="L-2,3-DIAMINOPROPANOATE--CITRATE LIGASE"/>
    <property type="match status" value="1"/>
</dbReference>
<dbReference type="Pfam" id="PF06276">
    <property type="entry name" value="FhuF"/>
    <property type="match status" value="1"/>
</dbReference>
<evidence type="ECO:0000256" key="2">
    <source>
        <dbReference type="ARBA" id="ARBA00007832"/>
    </source>
</evidence>
<dbReference type="PANTHER" id="PTHR34384:SF6">
    <property type="entry name" value="STAPHYLOFERRIN B SYNTHASE"/>
    <property type="match status" value="1"/>
</dbReference>
<dbReference type="GO" id="GO:0016881">
    <property type="term" value="F:acid-amino acid ligase activity"/>
    <property type="evidence" value="ECO:0007669"/>
    <property type="project" value="UniProtKB-ARBA"/>
</dbReference>
<dbReference type="EMBL" id="CABWKQ010000030">
    <property type="protein sequence ID" value="VWX37726.1"/>
    <property type="molecule type" value="Genomic_DNA"/>
</dbReference>
<evidence type="ECO:0000313" key="6">
    <source>
        <dbReference type="Proteomes" id="UP000439752"/>
    </source>
</evidence>
<evidence type="ECO:0000256" key="1">
    <source>
        <dbReference type="ARBA" id="ARBA00004924"/>
    </source>
</evidence>
<gene>
    <name evidence="5" type="ORF">EXIGUO9Y_360007</name>
</gene>
<dbReference type="Proteomes" id="UP000439752">
    <property type="component" value="Unassembled WGS sequence"/>
</dbReference>
<sequence>MRQTSEQRVCKQLLEALLFERIEPFSEHPRQDGNATFRFIRPPYELTINGRRGAFDRIWLELSTGVLTKNNQVQPMTLAQIIACFQIKDSLRQELEQTVALDESCPVPIVARTQMTYSALEQALIEGHPYHPCFKSRIGFSRADHWRYGPESGQRFRLRFVALPATTVHMTQMNGVMEQAFGQATLECLNALLIRATNDSADYQIVPIHPWQWRCVGMDVLESGGIDLGESGPLFQATQSIRTVFQPGVPDAPHIKLPLDLIQTSARRTFDVPSIVAAPVLSDWLIRRAEKLPVTLLREFASQVVETKDGKLSGRIGCLYRDNVLTNVTVEETVIPFTALALNEANGELFLDPWFKKYGMEQWVKQFLTVYLQPVFRLVAEEGLALEAHAQNSLLVLKDGWPTRLILRDFHDSVEYVGKFVRHPEEVPDFKTVHPAFNSPVGTYYEMKDVEALRELVSDTVFVFHLTELSHQLEDKYGLKEATFFKWAAAVLDRLELSPDRFVALGFGEPTMYTESLFARKFETGQCRHLVCNTLYRRTQKGSETHVIH</sequence>
<dbReference type="InterPro" id="IPR022770">
    <property type="entry name" value="IucA/IucC-like_C"/>
</dbReference>
<dbReference type="Gene3D" id="1.10.510.40">
    <property type="match status" value="1"/>
</dbReference>
<dbReference type="GO" id="GO:0019290">
    <property type="term" value="P:siderophore biosynthetic process"/>
    <property type="evidence" value="ECO:0007669"/>
    <property type="project" value="InterPro"/>
</dbReference>
<dbReference type="Pfam" id="PF04183">
    <property type="entry name" value="IucA_IucC"/>
    <property type="match status" value="1"/>
</dbReference>
<dbReference type="InterPro" id="IPR037455">
    <property type="entry name" value="LucA/IucC-like"/>
</dbReference>
<comment type="similarity">
    <text evidence="2">Belongs to the IucA/IucC family.</text>
</comment>
<evidence type="ECO:0000259" key="3">
    <source>
        <dbReference type="Pfam" id="PF04183"/>
    </source>
</evidence>
<comment type="pathway">
    <text evidence="1">Siderophore biosynthesis.</text>
</comment>
<feature type="domain" description="Aerobactin siderophore biosynthesis IucA/IucC N-terminal" evidence="3">
    <location>
        <begin position="117"/>
        <end position="341"/>
    </location>
</feature>